<evidence type="ECO:0000256" key="1">
    <source>
        <dbReference type="ARBA" id="ARBA00001974"/>
    </source>
</evidence>
<proteinExistence type="predicted"/>
<dbReference type="PRINTS" id="PR00420">
    <property type="entry name" value="RNGMNOXGNASE"/>
</dbReference>
<dbReference type="GO" id="GO:0071949">
    <property type="term" value="F:FAD binding"/>
    <property type="evidence" value="ECO:0007669"/>
    <property type="project" value="InterPro"/>
</dbReference>
<dbReference type="Gene3D" id="3.30.70.2450">
    <property type="match status" value="1"/>
</dbReference>
<keyword evidence="5" id="KW-0449">Lipoprotein</keyword>
<evidence type="ECO:0000256" key="3">
    <source>
        <dbReference type="ARBA" id="ARBA00022827"/>
    </source>
</evidence>
<evidence type="ECO:0000259" key="4">
    <source>
        <dbReference type="Pfam" id="PF01494"/>
    </source>
</evidence>
<dbReference type="EC" id="1.14.13.50" evidence="5"/>
<evidence type="ECO:0000313" key="6">
    <source>
        <dbReference type="Proteomes" id="UP000254545"/>
    </source>
</evidence>
<evidence type="ECO:0000313" key="5">
    <source>
        <dbReference type="EMBL" id="STS90388.1"/>
    </source>
</evidence>
<reference evidence="5 6" key="1">
    <citation type="submission" date="2018-06" db="EMBL/GenBank/DDBJ databases">
        <authorList>
            <consortium name="Pathogen Informatics"/>
            <person name="Doyle S."/>
        </authorList>
    </citation>
    <scope>NUCLEOTIDE SEQUENCE [LARGE SCALE GENOMIC DNA]</scope>
    <source>
        <strain evidence="5 6">NCTC9177</strain>
    </source>
</reference>
<accession>A0A7H4MJ88</accession>
<comment type="caution">
    <text evidence="5">The sequence shown here is derived from an EMBL/GenBank/DDBJ whole genome shotgun (WGS) entry which is preliminary data.</text>
</comment>
<dbReference type="GO" id="GO:0018677">
    <property type="term" value="F:pentachlorophenol monooxygenase activity"/>
    <property type="evidence" value="ECO:0007669"/>
    <property type="project" value="UniProtKB-EC"/>
</dbReference>
<keyword evidence="2" id="KW-0285">Flavoprotein</keyword>
<dbReference type="InterPro" id="IPR050641">
    <property type="entry name" value="RIFMO-like"/>
</dbReference>
<feature type="domain" description="FAD-binding" evidence="4">
    <location>
        <begin position="50"/>
        <end position="156"/>
    </location>
</feature>
<name>A0A7H4MJ88_KLEVA</name>
<dbReference type="AlphaFoldDB" id="A0A7H4MJ88"/>
<gene>
    <name evidence="5" type="primary">pcpB</name>
    <name evidence="5" type="ORF">NCTC9177_04285</name>
</gene>
<dbReference type="InterPro" id="IPR002938">
    <property type="entry name" value="FAD-bd"/>
</dbReference>
<dbReference type="SUPFAM" id="SSF51905">
    <property type="entry name" value="FAD/NAD(P)-binding domain"/>
    <property type="match status" value="1"/>
</dbReference>
<evidence type="ECO:0000256" key="2">
    <source>
        <dbReference type="ARBA" id="ARBA00022630"/>
    </source>
</evidence>
<dbReference type="InterPro" id="IPR036188">
    <property type="entry name" value="FAD/NAD-bd_sf"/>
</dbReference>
<dbReference type="PANTHER" id="PTHR43004:SF19">
    <property type="entry name" value="BINDING MONOOXYGENASE, PUTATIVE (JCVI)-RELATED"/>
    <property type="match status" value="1"/>
</dbReference>
<dbReference type="Proteomes" id="UP000254545">
    <property type="component" value="Unassembled WGS sequence"/>
</dbReference>
<dbReference type="Pfam" id="PF01494">
    <property type="entry name" value="FAD_binding_3"/>
    <property type="match status" value="1"/>
</dbReference>
<keyword evidence="5" id="KW-0560">Oxidoreductase</keyword>
<dbReference type="Gene3D" id="3.50.50.60">
    <property type="entry name" value="FAD/NAD(P)-binding domain"/>
    <property type="match status" value="1"/>
</dbReference>
<sequence>MADVQFASVATLPGTSYYIDELGFLIFLPMPDNQVRIVIKRAGRLPSPRPVPDLQEINVALARFCPEVPPAQALTWSSSANFYNRIADDNLQHNIMLAGDAFHLFSPIGGQGMNTGIQDAINLAWKLAFYLHGVASDRLLASYRTERFAAVSGVLHATDHDTGLIAGLVPKNHIDAVYFPEFCNRHYYRHQLPLQYAGFAAPQSAHPNGLMGHHVPWYVFTSPQARFRNSYDAFASGKVVVFSARVDCPPLSRLKPGGWFIFCALDPADEAFLEALQIGRDDYAVINPDGYVGFTGSEAGTSQYLSSLYVME</sequence>
<dbReference type="PANTHER" id="PTHR43004">
    <property type="entry name" value="TRK SYSTEM POTASSIUM UPTAKE PROTEIN"/>
    <property type="match status" value="1"/>
</dbReference>
<organism evidence="5 6">
    <name type="scientific">Klebsiella variicola</name>
    <dbReference type="NCBI Taxonomy" id="244366"/>
    <lineage>
        <taxon>Bacteria</taxon>
        <taxon>Pseudomonadati</taxon>
        <taxon>Pseudomonadota</taxon>
        <taxon>Gammaproteobacteria</taxon>
        <taxon>Enterobacterales</taxon>
        <taxon>Enterobacteriaceae</taxon>
        <taxon>Klebsiella/Raoultella group</taxon>
        <taxon>Klebsiella</taxon>
        <taxon>Klebsiella pneumoniae complex</taxon>
    </lineage>
</organism>
<keyword evidence="3" id="KW-0274">FAD</keyword>
<comment type="cofactor">
    <cofactor evidence="1">
        <name>FAD</name>
        <dbReference type="ChEBI" id="CHEBI:57692"/>
    </cofactor>
</comment>
<dbReference type="EMBL" id="UGKR01000003">
    <property type="protein sequence ID" value="STS90388.1"/>
    <property type="molecule type" value="Genomic_DNA"/>
</dbReference>
<protein>
    <submittedName>
        <fullName evidence="5">FAD-binding lipoprotein</fullName>
        <ecNumber evidence="5">1.14.13.50</ecNumber>
    </submittedName>
</protein>